<keyword evidence="2" id="KW-0255">Endonuclease</keyword>
<evidence type="ECO:0000256" key="2">
    <source>
        <dbReference type="ARBA" id="ARBA00022759"/>
    </source>
</evidence>
<sequence length="199" mass="21182">MSMRTLTRLASRTVLRLALLAALVVAAFVALSGVVDALPAPGDLWPRTTSVAAPSRPSGGTTPAVVTRVIDGDTITVSTDTDPALTVRLLGIDTPEVRKPNTPVQPCGPQASDRTRALAAPGTTVHLEYDPTQDHTDRYGRALAYVWIGDTMLNHTLVAEGWARTYVYNHQPGRHADALAAAQRDAQAARAGVWGQCPR</sequence>
<evidence type="ECO:0000313" key="6">
    <source>
        <dbReference type="Proteomes" id="UP000194632"/>
    </source>
</evidence>
<dbReference type="Proteomes" id="UP000194632">
    <property type="component" value="Unassembled WGS sequence"/>
</dbReference>
<keyword evidence="6" id="KW-1185">Reference proteome</keyword>
<keyword evidence="1" id="KW-0540">Nuclease</keyword>
<organism evidence="5 6">
    <name type="scientific">Gordonia lacunae</name>
    <dbReference type="NCBI Taxonomy" id="417102"/>
    <lineage>
        <taxon>Bacteria</taxon>
        <taxon>Bacillati</taxon>
        <taxon>Actinomycetota</taxon>
        <taxon>Actinomycetes</taxon>
        <taxon>Mycobacteriales</taxon>
        <taxon>Gordoniaceae</taxon>
        <taxon>Gordonia</taxon>
    </lineage>
</organism>
<dbReference type="EMBL" id="NGFO01000029">
    <property type="protein sequence ID" value="OUC76710.1"/>
    <property type="molecule type" value="Genomic_DNA"/>
</dbReference>
<dbReference type="GO" id="GO:0003676">
    <property type="term" value="F:nucleic acid binding"/>
    <property type="evidence" value="ECO:0007669"/>
    <property type="project" value="InterPro"/>
</dbReference>
<dbReference type="PROSITE" id="PS50830">
    <property type="entry name" value="TNASE_3"/>
    <property type="match status" value="1"/>
</dbReference>
<name>A0A243Q6U2_9ACTN</name>
<gene>
    <name evidence="5" type="ORF">CA982_20930</name>
</gene>
<dbReference type="STRING" id="417102.CA982_20930"/>
<keyword evidence="3" id="KW-0378">Hydrolase</keyword>
<evidence type="ECO:0000256" key="3">
    <source>
        <dbReference type="ARBA" id="ARBA00022801"/>
    </source>
</evidence>
<dbReference type="SUPFAM" id="SSF50199">
    <property type="entry name" value="Staphylococcal nuclease"/>
    <property type="match status" value="1"/>
</dbReference>
<evidence type="ECO:0000259" key="4">
    <source>
        <dbReference type="PROSITE" id="PS50830"/>
    </source>
</evidence>
<dbReference type="InterPro" id="IPR035437">
    <property type="entry name" value="SNase_OB-fold_sf"/>
</dbReference>
<dbReference type="Gene3D" id="2.40.50.90">
    <property type="match status" value="1"/>
</dbReference>
<dbReference type="PROSITE" id="PS01123">
    <property type="entry name" value="TNASE_1"/>
    <property type="match status" value="1"/>
</dbReference>
<dbReference type="InterPro" id="IPR002071">
    <property type="entry name" value="Thermonucl_AS"/>
</dbReference>
<dbReference type="Pfam" id="PF00565">
    <property type="entry name" value="SNase"/>
    <property type="match status" value="1"/>
</dbReference>
<accession>A0A243Q6U2</accession>
<dbReference type="PANTHER" id="PTHR12302">
    <property type="entry name" value="EBNA2 BINDING PROTEIN P100"/>
    <property type="match status" value="1"/>
</dbReference>
<dbReference type="GO" id="GO:0004519">
    <property type="term" value="F:endonuclease activity"/>
    <property type="evidence" value="ECO:0007669"/>
    <property type="project" value="UniProtKB-KW"/>
</dbReference>
<evidence type="ECO:0000313" key="5">
    <source>
        <dbReference type="EMBL" id="OUC76710.1"/>
    </source>
</evidence>
<proteinExistence type="predicted"/>
<evidence type="ECO:0000256" key="1">
    <source>
        <dbReference type="ARBA" id="ARBA00022722"/>
    </source>
</evidence>
<dbReference type="GO" id="GO:0016787">
    <property type="term" value="F:hydrolase activity"/>
    <property type="evidence" value="ECO:0007669"/>
    <property type="project" value="UniProtKB-KW"/>
</dbReference>
<dbReference type="AlphaFoldDB" id="A0A243Q6U2"/>
<dbReference type="SMART" id="SM00318">
    <property type="entry name" value="SNc"/>
    <property type="match status" value="1"/>
</dbReference>
<protein>
    <submittedName>
        <fullName evidence="5">Nuclease</fullName>
    </submittedName>
</protein>
<feature type="domain" description="TNase-like" evidence="4">
    <location>
        <begin position="60"/>
        <end position="196"/>
    </location>
</feature>
<comment type="caution">
    <text evidence="5">The sequence shown here is derived from an EMBL/GenBank/DDBJ whole genome shotgun (WGS) entry which is preliminary data.</text>
</comment>
<reference evidence="5 6" key="1">
    <citation type="submission" date="2017-05" db="EMBL/GenBank/DDBJ databases">
        <title>Biotechnological potential of actinobacteria isolated from South African environments.</title>
        <authorList>
            <person name="Le Roes-Hill M."/>
            <person name="Prins A."/>
            <person name="Durrell K.A."/>
        </authorList>
    </citation>
    <scope>NUCLEOTIDE SEQUENCE [LARGE SCALE GENOMIC DNA]</scope>
    <source>
        <strain evidence="5">BS2</strain>
    </source>
</reference>
<dbReference type="InterPro" id="IPR016071">
    <property type="entry name" value="Staphylococal_nuclease_OB-fold"/>
</dbReference>
<dbReference type="PANTHER" id="PTHR12302:SF3">
    <property type="entry name" value="SERINE_THREONINE-PROTEIN KINASE 31"/>
    <property type="match status" value="1"/>
</dbReference>
<dbReference type="PROSITE" id="PS01284">
    <property type="entry name" value="TNASE_2"/>
    <property type="match status" value="1"/>
</dbReference>